<accession>A0ABM8EJB6</accession>
<evidence type="ECO:0000256" key="5">
    <source>
        <dbReference type="NCBIfam" id="TIGR00020"/>
    </source>
</evidence>
<dbReference type="SMART" id="SM00937">
    <property type="entry name" value="PCRF"/>
    <property type="match status" value="1"/>
</dbReference>
<dbReference type="InterPro" id="IPR004374">
    <property type="entry name" value="PrfB"/>
</dbReference>
<dbReference type="PANTHER" id="PTHR43116:SF3">
    <property type="entry name" value="CLASS I PEPTIDE CHAIN RELEASE FACTOR"/>
    <property type="match status" value="1"/>
</dbReference>
<dbReference type="InterPro" id="IPR045853">
    <property type="entry name" value="Pep_chain_release_fac_I_sf"/>
</dbReference>
<gene>
    <name evidence="4 7" type="primary">prfB</name>
    <name evidence="7" type="ORF">GURASL_14470</name>
</gene>
<dbReference type="InterPro" id="IPR000352">
    <property type="entry name" value="Pep_chain_release_fac_I"/>
</dbReference>
<comment type="function">
    <text evidence="4">Peptide chain release factor 2 directs the termination of translation in response to the peptide chain termination codons UGA and UAA.</text>
</comment>
<name>A0ABM8EJB6_9BACT</name>
<dbReference type="Proteomes" id="UP001317705">
    <property type="component" value="Chromosome"/>
</dbReference>
<dbReference type="Pfam" id="PF00472">
    <property type="entry name" value="RF-1"/>
    <property type="match status" value="1"/>
</dbReference>
<dbReference type="Gene3D" id="3.30.70.1660">
    <property type="match status" value="1"/>
</dbReference>
<evidence type="ECO:0000256" key="1">
    <source>
        <dbReference type="ARBA" id="ARBA00010835"/>
    </source>
</evidence>
<evidence type="ECO:0000256" key="3">
    <source>
        <dbReference type="ARBA" id="ARBA00022917"/>
    </source>
</evidence>
<evidence type="ECO:0000256" key="2">
    <source>
        <dbReference type="ARBA" id="ARBA00022481"/>
    </source>
</evidence>
<evidence type="ECO:0000259" key="6">
    <source>
        <dbReference type="PROSITE" id="PS00745"/>
    </source>
</evidence>
<evidence type="ECO:0000313" key="7">
    <source>
        <dbReference type="EMBL" id="BDV42524.1"/>
    </source>
</evidence>
<keyword evidence="8" id="KW-1185">Reference proteome</keyword>
<dbReference type="PANTHER" id="PTHR43116">
    <property type="entry name" value="PEPTIDE CHAIN RELEASE FACTOR 2"/>
    <property type="match status" value="1"/>
</dbReference>
<proteinExistence type="inferred from homology"/>
<comment type="PTM">
    <text evidence="4">Methylated by PrmC. Methylation increases the termination efficiency of RF2.</text>
</comment>
<protein>
    <recommendedName>
        <fullName evidence="4 5">Peptide chain release factor 2</fullName>
        <shortName evidence="4">RF-2</shortName>
    </recommendedName>
</protein>
<dbReference type="NCBIfam" id="TIGR00020">
    <property type="entry name" value="prfB"/>
    <property type="match status" value="1"/>
</dbReference>
<dbReference type="Gene3D" id="3.30.160.20">
    <property type="match status" value="1"/>
</dbReference>
<dbReference type="EMBL" id="AP027151">
    <property type="protein sequence ID" value="BDV42524.1"/>
    <property type="molecule type" value="Genomic_DNA"/>
</dbReference>
<dbReference type="InterPro" id="IPR005139">
    <property type="entry name" value="PCRF"/>
</dbReference>
<dbReference type="PROSITE" id="PS00745">
    <property type="entry name" value="RF_PROK_I"/>
    <property type="match status" value="1"/>
</dbReference>
<dbReference type="SUPFAM" id="SSF75620">
    <property type="entry name" value="Release factor"/>
    <property type="match status" value="1"/>
</dbReference>
<comment type="similarity">
    <text evidence="1 4">Belongs to the prokaryotic/mitochondrial release factor family.</text>
</comment>
<dbReference type="HAMAP" id="MF_00094">
    <property type="entry name" value="Rel_fac_2"/>
    <property type="match status" value="1"/>
</dbReference>
<evidence type="ECO:0000256" key="4">
    <source>
        <dbReference type="HAMAP-Rule" id="MF_00094"/>
    </source>
</evidence>
<dbReference type="Pfam" id="PF03462">
    <property type="entry name" value="PCRF"/>
    <property type="match status" value="1"/>
</dbReference>
<reference evidence="7 8" key="1">
    <citation type="submission" date="2022-12" db="EMBL/GenBank/DDBJ databases">
        <title>Polyphasic characterization of Geotalea uranireducens NIT-SL11 newly isolated from a complex of sewage sludge and microbially reduced graphene oxide.</title>
        <authorList>
            <person name="Xie L."/>
            <person name="Yoshida N."/>
            <person name="Meng L."/>
        </authorList>
    </citation>
    <scope>NUCLEOTIDE SEQUENCE [LARGE SCALE GENOMIC DNA]</scope>
    <source>
        <strain evidence="7 8">NIT-SL11</strain>
    </source>
</reference>
<sequence length="367" mass="41352">MPGSTISGRESPSFGGLFDIDRKREDIQELEAKIAVPGFWDDNEEAQKVLRERTRLEKLVELWDRLVREMEDVKTLIELGEEAGDETVVAEVHALNDALEENLAKAEFQRMLSGPHDKNACFFSINAGAGGTEAQDWAEMLLRMYLRYCERKGWKTEITDYQAGDEAGVKSVTFTVDGEYSYGYLKAEAGIHRLVRISPFDSNARRHTSFASVFVFPEIEDDIEVKIADSDLRIDTYRSSGAGGQHVNTTDSAVRLTHLATGIVVACQCERSQHMNKATAMRMLRAKLYERELQERESQAAELAGEKKDIGWGSQIRSYVLHPYKMVKDLRTGVESGNPDAVLDGELENFIVPYLMGVRRDVKDTID</sequence>
<keyword evidence="4" id="KW-0963">Cytoplasm</keyword>
<feature type="modified residue" description="N5-methylglutamine" evidence="4">
    <location>
        <position position="245"/>
    </location>
</feature>
<evidence type="ECO:0000313" key="8">
    <source>
        <dbReference type="Proteomes" id="UP001317705"/>
    </source>
</evidence>
<keyword evidence="3 4" id="KW-0648">Protein biosynthesis</keyword>
<dbReference type="Gene3D" id="1.20.58.410">
    <property type="entry name" value="Release factor"/>
    <property type="match status" value="1"/>
</dbReference>
<comment type="subcellular location">
    <subcellularLocation>
        <location evidence="4">Cytoplasm</location>
    </subcellularLocation>
</comment>
<keyword evidence="2 4" id="KW-0488">Methylation</keyword>
<feature type="domain" description="Prokaryotic-type class I peptide chain release factors" evidence="6">
    <location>
        <begin position="238"/>
        <end position="254"/>
    </location>
</feature>
<organism evidence="7 8">
    <name type="scientific">Geotalea uraniireducens</name>
    <dbReference type="NCBI Taxonomy" id="351604"/>
    <lineage>
        <taxon>Bacteria</taxon>
        <taxon>Pseudomonadati</taxon>
        <taxon>Thermodesulfobacteriota</taxon>
        <taxon>Desulfuromonadia</taxon>
        <taxon>Geobacterales</taxon>
        <taxon>Geobacteraceae</taxon>
        <taxon>Geotalea</taxon>
    </lineage>
</organism>